<dbReference type="InterPro" id="IPR027417">
    <property type="entry name" value="P-loop_NTPase"/>
</dbReference>
<dbReference type="Pfam" id="PF00437">
    <property type="entry name" value="T2SSE"/>
    <property type="match status" value="1"/>
</dbReference>
<proteinExistence type="inferred from homology"/>
<name>A0A6J7FEU3_9ZZZZ</name>
<dbReference type="AlphaFoldDB" id="A0A6J7FEU3"/>
<dbReference type="InterPro" id="IPR001482">
    <property type="entry name" value="T2SS/T4SS_dom"/>
</dbReference>
<gene>
    <name evidence="3" type="ORF">UFOPK3376_03042</name>
</gene>
<dbReference type="GO" id="GO:0016887">
    <property type="term" value="F:ATP hydrolysis activity"/>
    <property type="evidence" value="ECO:0007669"/>
    <property type="project" value="InterPro"/>
</dbReference>
<dbReference type="PANTHER" id="PTHR30486:SF6">
    <property type="entry name" value="TYPE IV PILUS RETRACTATION ATPASE PILT"/>
    <property type="match status" value="1"/>
</dbReference>
<reference evidence="3" key="1">
    <citation type="submission" date="2020-05" db="EMBL/GenBank/DDBJ databases">
        <authorList>
            <person name="Chiriac C."/>
            <person name="Salcher M."/>
            <person name="Ghai R."/>
            <person name="Kavagutti S V."/>
        </authorList>
    </citation>
    <scope>NUCLEOTIDE SEQUENCE</scope>
</reference>
<protein>
    <submittedName>
        <fullName evidence="3">Unannotated protein</fullName>
    </submittedName>
</protein>
<comment type="similarity">
    <text evidence="1">Belongs to the GSP E family.</text>
</comment>
<evidence type="ECO:0000313" key="3">
    <source>
        <dbReference type="EMBL" id="CAB4893947.1"/>
    </source>
</evidence>
<dbReference type="Gene3D" id="3.30.450.380">
    <property type="match status" value="1"/>
</dbReference>
<evidence type="ECO:0000256" key="1">
    <source>
        <dbReference type="ARBA" id="ARBA00006611"/>
    </source>
</evidence>
<accession>A0A6J7FEU3</accession>
<dbReference type="InterPro" id="IPR050921">
    <property type="entry name" value="T4SS_GSP_E_ATPase"/>
</dbReference>
<sequence>MTPDLSIPTLAGLTGLGPLQPLLQDPLVNEIMINNGGDVWVEREGAVAMAGRLDDDITPRIIERILNPLGRRLDRLSPIVDARLPDGTRVCAVIAPIAIDGTCLTLRRFGVRRRSMADFADASVAAVLHGIVSTRCNVLISGAASSGKTSLLNVMASRIGTGERVITLEDTAELQLDAAHVLRLETRPATSDGVPAITMSDLVRTSLRLRPDRLVVGEIRGREVIDMLQAMNTGHDGSMATCHANGPLDTLRRIEALLVQHAPNWPVEAVRDHVRSCIDVVVHLQRSAGGRRRVSDVLELALPGTPDLHRAVVADSAVVGNVTRGRH</sequence>
<organism evidence="3">
    <name type="scientific">freshwater metagenome</name>
    <dbReference type="NCBI Taxonomy" id="449393"/>
    <lineage>
        <taxon>unclassified sequences</taxon>
        <taxon>metagenomes</taxon>
        <taxon>ecological metagenomes</taxon>
    </lineage>
</organism>
<dbReference type="SUPFAM" id="SSF52540">
    <property type="entry name" value="P-loop containing nucleoside triphosphate hydrolases"/>
    <property type="match status" value="1"/>
</dbReference>
<dbReference type="Gene3D" id="3.40.50.300">
    <property type="entry name" value="P-loop containing nucleotide triphosphate hydrolases"/>
    <property type="match status" value="1"/>
</dbReference>
<dbReference type="CDD" id="cd01130">
    <property type="entry name" value="VirB11-like_ATPase"/>
    <property type="match status" value="1"/>
</dbReference>
<dbReference type="PANTHER" id="PTHR30486">
    <property type="entry name" value="TWITCHING MOTILITY PROTEIN PILT"/>
    <property type="match status" value="1"/>
</dbReference>
<dbReference type="EMBL" id="CAFBLP010000130">
    <property type="protein sequence ID" value="CAB4893947.1"/>
    <property type="molecule type" value="Genomic_DNA"/>
</dbReference>
<evidence type="ECO:0000259" key="2">
    <source>
        <dbReference type="Pfam" id="PF00437"/>
    </source>
</evidence>
<feature type="domain" description="Bacterial type II secretion system protein E" evidence="2">
    <location>
        <begin position="15"/>
        <end position="286"/>
    </location>
</feature>